<dbReference type="OrthoDB" id="981124at2"/>
<evidence type="ECO:0000259" key="1">
    <source>
        <dbReference type="SMART" id="SM00278"/>
    </source>
</evidence>
<dbReference type="InterPro" id="IPR003583">
    <property type="entry name" value="Hlx-hairpin-Hlx_DNA-bd_motif"/>
</dbReference>
<feature type="domain" description="Helix-hairpin-helix DNA-binding motif class 1" evidence="1">
    <location>
        <begin position="130"/>
        <end position="149"/>
    </location>
</feature>
<dbReference type="STRING" id="118967.SAMN02745191_2011"/>
<keyword evidence="3" id="KW-1185">Reference proteome</keyword>
<evidence type="ECO:0000313" key="2">
    <source>
        <dbReference type="EMBL" id="SJZ90618.1"/>
    </source>
</evidence>
<organism evidence="2 3">
    <name type="scientific">Anaerorhabdus furcosa</name>
    <dbReference type="NCBI Taxonomy" id="118967"/>
    <lineage>
        <taxon>Bacteria</taxon>
        <taxon>Bacillati</taxon>
        <taxon>Bacillota</taxon>
        <taxon>Erysipelotrichia</taxon>
        <taxon>Erysipelotrichales</taxon>
        <taxon>Erysipelotrichaceae</taxon>
        <taxon>Anaerorhabdus</taxon>
    </lineage>
</organism>
<gene>
    <name evidence="2" type="ORF">SAMN02745191_2011</name>
</gene>
<dbReference type="Proteomes" id="UP000243297">
    <property type="component" value="Unassembled WGS sequence"/>
</dbReference>
<protein>
    <submittedName>
        <fullName evidence="2">Competence protein ComEA</fullName>
    </submittedName>
</protein>
<dbReference type="SUPFAM" id="SSF47781">
    <property type="entry name" value="RuvA domain 2-like"/>
    <property type="match status" value="1"/>
</dbReference>
<dbReference type="AlphaFoldDB" id="A0A1T4PIG4"/>
<dbReference type="RefSeq" id="WP_078712411.1">
    <property type="nucleotide sequence ID" value="NZ_FUWY01000006.1"/>
</dbReference>
<feature type="domain" description="Helix-hairpin-helix DNA-binding motif class 1" evidence="1">
    <location>
        <begin position="100"/>
        <end position="119"/>
    </location>
</feature>
<dbReference type="PANTHER" id="PTHR21180">
    <property type="entry name" value="ENDONUCLEASE/EXONUCLEASE/PHOSPHATASE FAMILY DOMAIN-CONTAINING PROTEIN 1"/>
    <property type="match status" value="1"/>
</dbReference>
<dbReference type="GO" id="GO:0006281">
    <property type="term" value="P:DNA repair"/>
    <property type="evidence" value="ECO:0007669"/>
    <property type="project" value="InterPro"/>
</dbReference>
<dbReference type="EMBL" id="FUWY01000006">
    <property type="protein sequence ID" value="SJZ90618.1"/>
    <property type="molecule type" value="Genomic_DNA"/>
</dbReference>
<sequence>MKILLIFLLLYSITCPKLEPIQIESVSCIRVSIQGEVAEEKEVCLKPYATIRDALREVELTKSADTSTINPQIVLADGDVIQISKKTEIKKISINFASKEELITLKGIGESTADKIIQFRNKNGLFQSLEDLMNVPGIKQARFNQLKDQLCL</sequence>
<dbReference type="SMART" id="SM00278">
    <property type="entry name" value="HhH1"/>
    <property type="match status" value="2"/>
</dbReference>
<dbReference type="NCBIfam" id="TIGR00426">
    <property type="entry name" value="competence protein ComEA helix-hairpin-helix repeat region"/>
    <property type="match status" value="1"/>
</dbReference>
<dbReference type="Gene3D" id="1.10.150.280">
    <property type="entry name" value="AF1531-like domain"/>
    <property type="match status" value="1"/>
</dbReference>
<dbReference type="GO" id="GO:0003677">
    <property type="term" value="F:DNA binding"/>
    <property type="evidence" value="ECO:0007669"/>
    <property type="project" value="InterPro"/>
</dbReference>
<dbReference type="Pfam" id="PF12836">
    <property type="entry name" value="HHH_3"/>
    <property type="match status" value="1"/>
</dbReference>
<dbReference type="InterPro" id="IPR010994">
    <property type="entry name" value="RuvA_2-like"/>
</dbReference>
<evidence type="ECO:0000313" key="3">
    <source>
        <dbReference type="Proteomes" id="UP000243297"/>
    </source>
</evidence>
<name>A0A1T4PIG4_9FIRM</name>
<dbReference type="InterPro" id="IPR051675">
    <property type="entry name" value="Endo/Exo/Phosphatase_dom_1"/>
</dbReference>
<dbReference type="PANTHER" id="PTHR21180:SF32">
    <property type="entry name" value="ENDONUCLEASE_EXONUCLEASE_PHOSPHATASE FAMILY DOMAIN-CONTAINING PROTEIN 1"/>
    <property type="match status" value="1"/>
</dbReference>
<dbReference type="InterPro" id="IPR004509">
    <property type="entry name" value="Competence_ComEA_HhH"/>
</dbReference>
<reference evidence="3" key="1">
    <citation type="submission" date="2017-02" db="EMBL/GenBank/DDBJ databases">
        <authorList>
            <person name="Varghese N."/>
            <person name="Submissions S."/>
        </authorList>
    </citation>
    <scope>NUCLEOTIDE SEQUENCE [LARGE SCALE GENOMIC DNA]</scope>
    <source>
        <strain evidence="3">ATCC 25662</strain>
    </source>
</reference>
<accession>A0A1T4PIG4</accession>
<proteinExistence type="predicted"/>